<name>A0A916QVD1_9RHOB</name>
<dbReference type="GO" id="GO:0005737">
    <property type="term" value="C:cytoplasm"/>
    <property type="evidence" value="ECO:0007669"/>
    <property type="project" value="TreeGrafter"/>
</dbReference>
<keyword evidence="3" id="KW-0472">Membrane</keyword>
<dbReference type="InterPro" id="IPR029044">
    <property type="entry name" value="Nucleotide-diphossugar_trans"/>
</dbReference>
<reference evidence="4" key="2">
    <citation type="submission" date="2020-09" db="EMBL/GenBank/DDBJ databases">
        <authorList>
            <person name="Sun Q."/>
            <person name="Zhou Y."/>
        </authorList>
    </citation>
    <scope>NUCLEOTIDE SEQUENCE</scope>
    <source>
        <strain evidence="4">CGMCC 1.15880</strain>
    </source>
</reference>
<evidence type="ECO:0000256" key="1">
    <source>
        <dbReference type="ARBA" id="ARBA00004167"/>
    </source>
</evidence>
<dbReference type="GO" id="GO:0016020">
    <property type="term" value="C:membrane"/>
    <property type="evidence" value="ECO:0007669"/>
    <property type="project" value="UniProtKB-SubCell"/>
</dbReference>
<dbReference type="SUPFAM" id="SSF53448">
    <property type="entry name" value="Nucleotide-diphospho-sugar transferases"/>
    <property type="match status" value="1"/>
</dbReference>
<gene>
    <name evidence="4" type="ORF">GCM10011498_12050</name>
</gene>
<dbReference type="PANTHER" id="PTHR21461">
    <property type="entry name" value="GLYCOSYLTRANSFERASE FAMILY 92 PROTEIN"/>
    <property type="match status" value="1"/>
</dbReference>
<comment type="subcellular location">
    <subcellularLocation>
        <location evidence="1">Membrane</location>
        <topology evidence="1">Single-pass membrane protein</topology>
    </subcellularLocation>
</comment>
<dbReference type="PANTHER" id="PTHR21461:SF69">
    <property type="entry name" value="GLYCOSYLTRANSFERASE FAMILY 92 PROTEIN"/>
    <property type="match status" value="1"/>
</dbReference>
<organism evidence="4 5">
    <name type="scientific">Neptunicoccus cionae</name>
    <dbReference type="NCBI Taxonomy" id="2035344"/>
    <lineage>
        <taxon>Bacteria</taxon>
        <taxon>Pseudomonadati</taxon>
        <taxon>Pseudomonadota</taxon>
        <taxon>Alphaproteobacteria</taxon>
        <taxon>Rhodobacterales</taxon>
        <taxon>Paracoccaceae</taxon>
        <taxon>Neptunicoccus</taxon>
    </lineage>
</organism>
<dbReference type="Pfam" id="PF13704">
    <property type="entry name" value="Glyco_tranf_2_4"/>
    <property type="match status" value="1"/>
</dbReference>
<dbReference type="Proteomes" id="UP000628017">
    <property type="component" value="Unassembled WGS sequence"/>
</dbReference>
<evidence type="ECO:0000256" key="3">
    <source>
        <dbReference type="ARBA" id="ARBA00022989"/>
    </source>
</evidence>
<evidence type="ECO:0000313" key="5">
    <source>
        <dbReference type="Proteomes" id="UP000628017"/>
    </source>
</evidence>
<protein>
    <recommendedName>
        <fullName evidence="6">Glycosyltransferase family 2 protein</fullName>
    </recommendedName>
</protein>
<accession>A0A916QVD1</accession>
<dbReference type="GO" id="GO:0016757">
    <property type="term" value="F:glycosyltransferase activity"/>
    <property type="evidence" value="ECO:0007669"/>
    <property type="project" value="TreeGrafter"/>
</dbReference>
<evidence type="ECO:0000313" key="4">
    <source>
        <dbReference type="EMBL" id="GGA13605.1"/>
    </source>
</evidence>
<dbReference type="AlphaFoldDB" id="A0A916QVD1"/>
<keyword evidence="3" id="KW-1133">Transmembrane helix</keyword>
<comment type="caution">
    <text evidence="4">The sequence shown here is derived from an EMBL/GenBank/DDBJ whole genome shotgun (WGS) entry which is preliminary data.</text>
</comment>
<evidence type="ECO:0008006" key="6">
    <source>
        <dbReference type="Google" id="ProtNLM"/>
    </source>
</evidence>
<keyword evidence="2" id="KW-0812">Transmembrane</keyword>
<keyword evidence="5" id="KW-1185">Reference proteome</keyword>
<reference evidence="4" key="1">
    <citation type="journal article" date="2014" name="Int. J. Syst. Evol. Microbiol.">
        <title>Complete genome sequence of Corynebacterium casei LMG S-19264T (=DSM 44701T), isolated from a smear-ripened cheese.</title>
        <authorList>
            <consortium name="US DOE Joint Genome Institute (JGI-PGF)"/>
            <person name="Walter F."/>
            <person name="Albersmeier A."/>
            <person name="Kalinowski J."/>
            <person name="Ruckert C."/>
        </authorList>
    </citation>
    <scope>NUCLEOTIDE SEQUENCE</scope>
    <source>
        <strain evidence="4">CGMCC 1.15880</strain>
    </source>
</reference>
<proteinExistence type="predicted"/>
<evidence type="ECO:0000256" key="2">
    <source>
        <dbReference type="ARBA" id="ARBA00022692"/>
    </source>
</evidence>
<sequence>MTHIDRKFLRLRRTPLPPARFTLVATAKNEGPYLLEWVAYHRSIGFNDIIIFQNDSEDYTGKILTCLDEIGAVRYRYNQAKRGGHQIAAYNRSVRHTEYQSADWAMALDLDEFLVIKTGDGTLPALLSAAPNFHRMLINWKLFGSSGIDTIQSGLITDRYSLAEKDSFINKYVQPYKTLFKRDAFLRPGVHKPSKFLLDEEMITVNGSGLGDDAFEIRNFQSNDPGLRSLAQVNHYIVKDPQSFVLKSAKGSAHQANRDVGEAYWAKRNKNHEPDHSIRANRPRLIREMKRLNNLSGGRLRALTDQAVAYHREKFDTVRSDPDFAKLYDFCTTRSGVKPPEPRRITNFPIKGVQLTTGLKKTDYGGFRILNIKGRRAC</sequence>
<dbReference type="EMBL" id="BMKA01000002">
    <property type="protein sequence ID" value="GGA13605.1"/>
    <property type="molecule type" value="Genomic_DNA"/>
</dbReference>
<dbReference type="RefSeq" id="WP_188672054.1">
    <property type="nucleotide sequence ID" value="NZ_BMKA01000002.1"/>
</dbReference>